<dbReference type="EMBL" id="CP008884">
    <property type="protein sequence ID" value="AIF48084.1"/>
    <property type="molecule type" value="Genomic_DNA"/>
</dbReference>
<feature type="signal peptide" evidence="5">
    <location>
        <begin position="1"/>
        <end position="31"/>
    </location>
</feature>
<dbReference type="CDD" id="cd16917">
    <property type="entry name" value="HATPase_UhpB-NarQ-NarX-like"/>
    <property type="match status" value="1"/>
</dbReference>
<dbReference type="Gene3D" id="3.30.565.10">
    <property type="entry name" value="Histidine kinase-like ATPase, C-terminal domain"/>
    <property type="match status" value="1"/>
</dbReference>
<organism evidence="9 10">
    <name type="scientific">Dyella japonica A8</name>
    <dbReference type="NCBI Taxonomy" id="1217721"/>
    <lineage>
        <taxon>Bacteria</taxon>
        <taxon>Pseudomonadati</taxon>
        <taxon>Pseudomonadota</taxon>
        <taxon>Gammaproteobacteria</taxon>
        <taxon>Lysobacterales</taxon>
        <taxon>Rhodanobacteraceae</taxon>
        <taxon>Dyella</taxon>
    </lineage>
</organism>
<dbReference type="SUPFAM" id="SSF63829">
    <property type="entry name" value="Calcium-dependent phosphotriesterase"/>
    <property type="match status" value="2"/>
</dbReference>
<protein>
    <recommendedName>
        <fullName evidence="11">Histidine kinase/HSP90-like ATPase domain-containing protein</fullName>
    </recommendedName>
</protein>
<dbReference type="InterPro" id="IPR011123">
    <property type="entry name" value="Y_Y_Y"/>
</dbReference>
<evidence type="ECO:0000256" key="2">
    <source>
        <dbReference type="ARBA" id="ARBA00022777"/>
    </source>
</evidence>
<dbReference type="InterPro" id="IPR011712">
    <property type="entry name" value="Sig_transdc_His_kin_sub3_dim/P"/>
</dbReference>
<evidence type="ECO:0000313" key="10">
    <source>
        <dbReference type="Proteomes" id="UP000027987"/>
    </source>
</evidence>
<dbReference type="Proteomes" id="UP000027987">
    <property type="component" value="Chromosome"/>
</dbReference>
<feature type="domain" description="Two component regulator three Y" evidence="7">
    <location>
        <begin position="695"/>
        <end position="755"/>
    </location>
</feature>
<dbReference type="AlphaFoldDB" id="A0A075K1L6"/>
<dbReference type="Gene3D" id="2.130.10.10">
    <property type="entry name" value="YVTN repeat-like/Quinoprotein amine dehydrogenase"/>
    <property type="match status" value="3"/>
</dbReference>
<evidence type="ECO:0000256" key="1">
    <source>
        <dbReference type="ARBA" id="ARBA00022679"/>
    </source>
</evidence>
<dbReference type="KEGG" id="dja:HY57_12835"/>
<feature type="domain" description="Histidine kinase/HSP90-like ATPase" evidence="6">
    <location>
        <begin position="910"/>
        <end position="1002"/>
    </location>
</feature>
<sequence length="1017" mass="111905">MSMPGWLARAGRHTLPLIVAVLLACMTASHADESPGFRRRLWTTEAGTPADIWTMAQGKDGYLWLGTGSGLYRFDGFRFERFQPAAGERLPSNDITALGMQEDGALWIGFYYGGASVVRNGHLHHYATEQGFPRGMVLAFARTGDGSLWAATEGGLARFDGTQWQVVGADWNYPTARADWLLVTRDGTLWVTTGESLVFLKPGEHRFQRTDQAVAKYAIVAQANNGTLWLSDHLHGTRALPGLTADHPESSPAESPDDTDFSWANRLLFDRYGNLWATRVDKGGIYRVNAVDPLASGRSLRAADFSESIGRTSGLVSERAVPLLEDMEGTVWAGTNMGLASFHRNSFQTPDFVLPGAAANYAMTRDASGAVWIANGGTLFRFDGETGKVVRRDLNDVIDMQFDRAGDLWLVGRNRFFRLHDGVLSANDWPVSPDLTRANAFAIDSKGEPWLALAERGLYHLHEGRWLRVMPVPSVADDTPASLGSDERGGLWIGYTGNRLVRLDDKGARLFTEADGLHIGTITAIRARGDEVLMGGEQGLARAAHGRITSLDVADDDAFIGVTGIERTPGGDLWLNTGKGVVHIDADEAAESFAQPNHRPAYRLFDYRDGLPGIAKQAAMLPTTLVDGRHRLWFLTNQGPAWIEPDALSRNPLPPPVAIVDIIANGKHYPADSRIHLPKGTTNLQVRYSAASLAIPDRVRFRYRLDGADAGWQDAGIRRDAFYANLGPGTYEFRVIAANDDGVWNMQGAETRLTIAPWFYQSAWFYALCLLGIVALAASFFVWRTRLAADRVHLQLTERMNERERIAREIHDTLLQGVQGLLLRLQALMAGPNRSQAHDEALHAAIQQARNMVIEGRDKIIALRGEASRQNELVQSILAVGEDLASIHAPTAFRMTTDGKPRLILASARDEIVDIVREAIRNAFLHARADHVDVQVDYQKRALHISIADDGSGIGDGILESAAKAGHWGVVGMRERAARLGATLTLRQRRPQGTEWQLRIPCRAAYLPPRQNTCSIE</sequence>
<dbReference type="RefSeq" id="WP_019467213.1">
    <property type="nucleotide sequence ID" value="NZ_ALOY01000182.1"/>
</dbReference>
<keyword evidence="4" id="KW-0472">Membrane</keyword>
<dbReference type="InterPro" id="IPR003594">
    <property type="entry name" value="HATPase_dom"/>
</dbReference>
<dbReference type="GO" id="GO:0046983">
    <property type="term" value="F:protein dimerization activity"/>
    <property type="evidence" value="ECO:0007669"/>
    <property type="project" value="InterPro"/>
</dbReference>
<reference evidence="9 10" key="1">
    <citation type="submission" date="2014-07" db="EMBL/GenBank/DDBJ databases">
        <title>Complete Genome Sequence of Dyella japonica Strain A8 Isolated from Malaysian Tropical Soil.</title>
        <authorList>
            <person name="Hui R.K.H."/>
            <person name="Chen J.-W."/>
            <person name="Chan K.-G."/>
            <person name="Leung F.C.C."/>
        </authorList>
    </citation>
    <scope>NUCLEOTIDE SEQUENCE [LARGE SCALE GENOMIC DNA]</scope>
    <source>
        <strain evidence="9 10">A8</strain>
    </source>
</reference>
<keyword evidence="3" id="KW-0902">Two-component regulatory system</keyword>
<evidence type="ECO:0000259" key="7">
    <source>
        <dbReference type="Pfam" id="PF07495"/>
    </source>
</evidence>
<evidence type="ECO:0000313" key="9">
    <source>
        <dbReference type="EMBL" id="AIF48084.1"/>
    </source>
</evidence>
<dbReference type="PANTHER" id="PTHR24421">
    <property type="entry name" value="NITRATE/NITRITE SENSOR PROTEIN NARX-RELATED"/>
    <property type="match status" value="1"/>
</dbReference>
<evidence type="ECO:0000256" key="5">
    <source>
        <dbReference type="SAM" id="SignalP"/>
    </source>
</evidence>
<feature type="chain" id="PRO_5001706663" description="Histidine kinase/HSP90-like ATPase domain-containing protein" evidence="5">
    <location>
        <begin position="32"/>
        <end position="1017"/>
    </location>
</feature>
<dbReference type="Pfam" id="PF07495">
    <property type="entry name" value="Y_Y_Y"/>
    <property type="match status" value="1"/>
</dbReference>
<dbReference type="Pfam" id="PF07730">
    <property type="entry name" value="HisKA_3"/>
    <property type="match status" value="1"/>
</dbReference>
<name>A0A075K1L6_9GAMM</name>
<dbReference type="HOGENOM" id="CLU_000445_28_2_6"/>
<dbReference type="InterPro" id="IPR036890">
    <property type="entry name" value="HATPase_C_sf"/>
</dbReference>
<dbReference type="PATRIC" id="fig|1217721.7.peg.2642"/>
<keyword evidence="4" id="KW-1133">Transmembrane helix</keyword>
<dbReference type="GO" id="GO:0000155">
    <property type="term" value="F:phosphorelay sensor kinase activity"/>
    <property type="evidence" value="ECO:0007669"/>
    <property type="project" value="InterPro"/>
</dbReference>
<dbReference type="Gene3D" id="1.20.5.1930">
    <property type="match status" value="1"/>
</dbReference>
<dbReference type="PANTHER" id="PTHR24421:SF62">
    <property type="entry name" value="SENSORY TRANSDUCTION HISTIDINE KINASE"/>
    <property type="match status" value="1"/>
</dbReference>
<evidence type="ECO:0008006" key="11">
    <source>
        <dbReference type="Google" id="ProtNLM"/>
    </source>
</evidence>
<gene>
    <name evidence="9" type="ORF">HY57_12835</name>
</gene>
<evidence type="ECO:0000259" key="6">
    <source>
        <dbReference type="Pfam" id="PF02518"/>
    </source>
</evidence>
<accession>A0A075K1L6</accession>
<dbReference type="Gene3D" id="2.60.40.10">
    <property type="entry name" value="Immunoglobulins"/>
    <property type="match status" value="1"/>
</dbReference>
<keyword evidence="2" id="KW-0418">Kinase</keyword>
<dbReference type="InterPro" id="IPR015943">
    <property type="entry name" value="WD40/YVTN_repeat-like_dom_sf"/>
</dbReference>
<dbReference type="InterPro" id="IPR050482">
    <property type="entry name" value="Sensor_HK_TwoCompSys"/>
</dbReference>
<dbReference type="GO" id="GO:0016020">
    <property type="term" value="C:membrane"/>
    <property type="evidence" value="ECO:0007669"/>
    <property type="project" value="InterPro"/>
</dbReference>
<dbReference type="InterPro" id="IPR013783">
    <property type="entry name" value="Ig-like_fold"/>
</dbReference>
<feature type="transmembrane region" description="Helical" evidence="4">
    <location>
        <begin position="763"/>
        <end position="783"/>
    </location>
</feature>
<dbReference type="Pfam" id="PF02518">
    <property type="entry name" value="HATPase_c"/>
    <property type="match status" value="1"/>
</dbReference>
<dbReference type="STRING" id="1217721.HY57_12835"/>
<keyword evidence="4" id="KW-0812">Transmembrane</keyword>
<keyword evidence="1" id="KW-0808">Transferase</keyword>
<dbReference type="SUPFAM" id="SSF55874">
    <property type="entry name" value="ATPase domain of HSP90 chaperone/DNA topoisomerase II/histidine kinase"/>
    <property type="match status" value="1"/>
</dbReference>
<proteinExistence type="predicted"/>
<evidence type="ECO:0000259" key="8">
    <source>
        <dbReference type="Pfam" id="PF07730"/>
    </source>
</evidence>
<evidence type="ECO:0000256" key="3">
    <source>
        <dbReference type="ARBA" id="ARBA00023012"/>
    </source>
</evidence>
<keyword evidence="10" id="KW-1185">Reference proteome</keyword>
<evidence type="ECO:0000256" key="4">
    <source>
        <dbReference type="SAM" id="Phobius"/>
    </source>
</evidence>
<keyword evidence="5" id="KW-0732">Signal</keyword>
<feature type="domain" description="Signal transduction histidine kinase subgroup 3 dimerisation and phosphoacceptor" evidence="8">
    <location>
        <begin position="802"/>
        <end position="864"/>
    </location>
</feature>